<proteinExistence type="predicted"/>
<keyword evidence="7" id="KW-0804">Transcription</keyword>
<dbReference type="EMBL" id="CM007385">
    <property type="protein sequence ID" value="ONK68416.1"/>
    <property type="molecule type" value="Genomic_DNA"/>
</dbReference>
<evidence type="ECO:0000259" key="10">
    <source>
        <dbReference type="PROSITE" id="PS50982"/>
    </source>
</evidence>
<comment type="subcellular location">
    <subcellularLocation>
        <location evidence="1">Nucleus</location>
    </subcellularLocation>
</comment>
<dbReference type="PANTHER" id="PTHR12396">
    <property type="entry name" value="METHYL-CPG BINDING PROTEIN, MBD"/>
    <property type="match status" value="1"/>
</dbReference>
<feature type="region of interest" description="Disordered" evidence="9">
    <location>
        <begin position="155"/>
        <end position="177"/>
    </location>
</feature>
<keyword evidence="5" id="KW-0805">Transcription regulation</keyword>
<evidence type="ECO:0000256" key="2">
    <source>
        <dbReference type="ARBA" id="ARBA00022723"/>
    </source>
</evidence>
<evidence type="ECO:0000256" key="7">
    <source>
        <dbReference type="ARBA" id="ARBA00023163"/>
    </source>
</evidence>
<organism evidence="12 13">
    <name type="scientific">Asparagus officinalis</name>
    <name type="common">Garden asparagus</name>
    <dbReference type="NCBI Taxonomy" id="4686"/>
    <lineage>
        <taxon>Eukaryota</taxon>
        <taxon>Viridiplantae</taxon>
        <taxon>Streptophyta</taxon>
        <taxon>Embryophyta</taxon>
        <taxon>Tracheophyta</taxon>
        <taxon>Spermatophyta</taxon>
        <taxon>Magnoliopsida</taxon>
        <taxon>Liliopsida</taxon>
        <taxon>Asparagales</taxon>
        <taxon>Asparagaceae</taxon>
        <taxon>Asparagoideae</taxon>
        <taxon>Asparagus</taxon>
    </lineage>
</organism>
<dbReference type="OrthoDB" id="10072024at2759"/>
<dbReference type="PANTHER" id="PTHR12396:SF10">
    <property type="entry name" value="METHYL-CPG-BINDING DOMAIN-CONTAINING PROTEIN 1-RELATED"/>
    <property type="match status" value="1"/>
</dbReference>
<dbReference type="GO" id="GO:0003677">
    <property type="term" value="F:DNA binding"/>
    <property type="evidence" value="ECO:0007669"/>
    <property type="project" value="UniProtKB-KW"/>
</dbReference>
<dbReference type="Gramene" id="ONK68416">
    <property type="protein sequence ID" value="ONK68416"/>
    <property type="gene ID" value="A4U43_C05F11280"/>
</dbReference>
<dbReference type="GO" id="GO:0005634">
    <property type="term" value="C:nucleus"/>
    <property type="evidence" value="ECO:0007669"/>
    <property type="project" value="UniProtKB-SubCell"/>
</dbReference>
<dbReference type="Pfam" id="PF01429">
    <property type="entry name" value="MBD"/>
    <property type="match status" value="1"/>
</dbReference>
<sequence>MLASGGLRRFSSMEKSKSSRDSTTALYAVQCGKCFKWRLIPTKEEYDAIRESFIEDPWFCEKNPEVSCDDPADIEYDTSRLWVIDKPNIPKTPPNTERNLHLRKDFSKFDITYIMPNGKRVRSSTEVERFLEAHPGYKDQFSVSDFSFTSPKIMEEMVPKSSRGKDSVGRKRKNEDG</sequence>
<dbReference type="InterPro" id="IPR011124">
    <property type="entry name" value="Znf_CW"/>
</dbReference>
<dbReference type="Proteomes" id="UP000243459">
    <property type="component" value="Chromosome 5"/>
</dbReference>
<dbReference type="Pfam" id="PF07496">
    <property type="entry name" value="zf-CW"/>
    <property type="match status" value="1"/>
</dbReference>
<evidence type="ECO:0000259" key="11">
    <source>
        <dbReference type="PROSITE" id="PS51050"/>
    </source>
</evidence>
<dbReference type="GO" id="GO:0008270">
    <property type="term" value="F:zinc ion binding"/>
    <property type="evidence" value="ECO:0007669"/>
    <property type="project" value="UniProtKB-KW"/>
</dbReference>
<evidence type="ECO:0000256" key="4">
    <source>
        <dbReference type="ARBA" id="ARBA00022833"/>
    </source>
</evidence>
<evidence type="ECO:0000256" key="8">
    <source>
        <dbReference type="ARBA" id="ARBA00023242"/>
    </source>
</evidence>
<evidence type="ECO:0000313" key="13">
    <source>
        <dbReference type="Proteomes" id="UP000243459"/>
    </source>
</evidence>
<keyword evidence="4" id="KW-0862">Zinc</keyword>
<dbReference type="InterPro" id="IPR001739">
    <property type="entry name" value="Methyl_CpG_DNA-bd"/>
</dbReference>
<accession>A0A5P1ER50</accession>
<dbReference type="Gene3D" id="3.30.890.10">
    <property type="entry name" value="Methyl-cpg-binding Protein 2, Chain A"/>
    <property type="match status" value="1"/>
</dbReference>
<dbReference type="CDD" id="cd01396">
    <property type="entry name" value="MeCP2_MBD"/>
    <property type="match status" value="1"/>
</dbReference>
<evidence type="ECO:0000256" key="6">
    <source>
        <dbReference type="ARBA" id="ARBA00023125"/>
    </source>
</evidence>
<reference evidence="13" key="1">
    <citation type="journal article" date="2017" name="Nat. Commun.">
        <title>The asparagus genome sheds light on the origin and evolution of a young Y chromosome.</title>
        <authorList>
            <person name="Harkess A."/>
            <person name="Zhou J."/>
            <person name="Xu C."/>
            <person name="Bowers J.E."/>
            <person name="Van der Hulst R."/>
            <person name="Ayyampalayam S."/>
            <person name="Mercati F."/>
            <person name="Riccardi P."/>
            <person name="McKain M.R."/>
            <person name="Kakrana A."/>
            <person name="Tang H."/>
            <person name="Ray J."/>
            <person name="Groenendijk J."/>
            <person name="Arikit S."/>
            <person name="Mathioni S.M."/>
            <person name="Nakano M."/>
            <person name="Shan H."/>
            <person name="Telgmann-Rauber A."/>
            <person name="Kanno A."/>
            <person name="Yue Z."/>
            <person name="Chen H."/>
            <person name="Li W."/>
            <person name="Chen Y."/>
            <person name="Xu X."/>
            <person name="Zhang Y."/>
            <person name="Luo S."/>
            <person name="Chen H."/>
            <person name="Gao J."/>
            <person name="Mao Z."/>
            <person name="Pires J.C."/>
            <person name="Luo M."/>
            <person name="Kudrna D."/>
            <person name="Wing R.A."/>
            <person name="Meyers B.C."/>
            <person name="Yi K."/>
            <person name="Kong H."/>
            <person name="Lavrijsen P."/>
            <person name="Sunseri F."/>
            <person name="Falavigna A."/>
            <person name="Ye Y."/>
            <person name="Leebens-Mack J.H."/>
            <person name="Chen G."/>
        </authorList>
    </citation>
    <scope>NUCLEOTIDE SEQUENCE [LARGE SCALE GENOMIC DNA]</scope>
    <source>
        <strain evidence="13">cv. DH0086</strain>
    </source>
</reference>
<evidence type="ECO:0000256" key="1">
    <source>
        <dbReference type="ARBA" id="ARBA00004123"/>
    </source>
</evidence>
<evidence type="ECO:0000256" key="5">
    <source>
        <dbReference type="ARBA" id="ARBA00023015"/>
    </source>
</evidence>
<dbReference type="InterPro" id="IPR016177">
    <property type="entry name" value="DNA-bd_dom_sf"/>
</dbReference>
<evidence type="ECO:0008006" key="14">
    <source>
        <dbReference type="Google" id="ProtNLM"/>
    </source>
</evidence>
<keyword evidence="6" id="KW-0238">DNA-binding</keyword>
<feature type="domain" description="MBD" evidence="10">
    <location>
        <begin position="82"/>
        <end position="153"/>
    </location>
</feature>
<dbReference type="SUPFAM" id="SSF54171">
    <property type="entry name" value="DNA-binding domain"/>
    <property type="match status" value="1"/>
</dbReference>
<name>A0A5P1ER50_ASPOF</name>
<evidence type="ECO:0000256" key="3">
    <source>
        <dbReference type="ARBA" id="ARBA00022771"/>
    </source>
</evidence>
<feature type="domain" description="CW-type" evidence="11">
    <location>
        <begin position="21"/>
        <end position="76"/>
    </location>
</feature>
<dbReference type="AlphaFoldDB" id="A0A5P1ER50"/>
<evidence type="ECO:0000313" key="12">
    <source>
        <dbReference type="EMBL" id="ONK68416.1"/>
    </source>
</evidence>
<dbReference type="PROSITE" id="PS50982">
    <property type="entry name" value="MBD"/>
    <property type="match status" value="1"/>
</dbReference>
<keyword evidence="2" id="KW-0479">Metal-binding</keyword>
<dbReference type="SMART" id="SM00391">
    <property type="entry name" value="MBD"/>
    <property type="match status" value="1"/>
</dbReference>
<gene>
    <name evidence="12" type="ORF">A4U43_C05F11280</name>
</gene>
<keyword evidence="8" id="KW-0539">Nucleus</keyword>
<keyword evidence="13" id="KW-1185">Reference proteome</keyword>
<dbReference type="Gene3D" id="3.30.40.100">
    <property type="match status" value="1"/>
</dbReference>
<protein>
    <recommendedName>
        <fullName evidence="14">CW-type domain-containing protein</fullName>
    </recommendedName>
</protein>
<evidence type="ECO:0000256" key="9">
    <source>
        <dbReference type="SAM" id="MobiDB-lite"/>
    </source>
</evidence>
<dbReference type="OMA" id="NCLKWRV"/>
<keyword evidence="3" id="KW-0863">Zinc-finger</keyword>
<dbReference type="PROSITE" id="PS51050">
    <property type="entry name" value="ZF_CW"/>
    <property type="match status" value="1"/>
</dbReference>